<feature type="compositionally biased region" description="Basic and acidic residues" evidence="1">
    <location>
        <begin position="239"/>
        <end position="254"/>
    </location>
</feature>
<feature type="compositionally biased region" description="Basic and acidic residues" evidence="1">
    <location>
        <begin position="312"/>
        <end position="325"/>
    </location>
</feature>
<feature type="compositionally biased region" description="Basic and acidic residues" evidence="1">
    <location>
        <begin position="351"/>
        <end position="365"/>
    </location>
</feature>
<feature type="compositionally biased region" description="Basic residues" evidence="1">
    <location>
        <begin position="146"/>
        <end position="175"/>
    </location>
</feature>
<proteinExistence type="predicted"/>
<name>A0A098BT82_9NOCA</name>
<feature type="region of interest" description="Disordered" evidence="1">
    <location>
        <begin position="347"/>
        <end position="383"/>
    </location>
</feature>
<gene>
    <name evidence="2" type="ORF">RHRU231_830036</name>
</gene>
<dbReference type="EMBL" id="CCSD01000098">
    <property type="protein sequence ID" value="CDZ91447.1"/>
    <property type="molecule type" value="Genomic_DNA"/>
</dbReference>
<evidence type="ECO:0000256" key="1">
    <source>
        <dbReference type="SAM" id="MobiDB-lite"/>
    </source>
</evidence>
<dbReference type="Proteomes" id="UP000042997">
    <property type="component" value="Unassembled WGS sequence"/>
</dbReference>
<feature type="compositionally biased region" description="Basic residues" evidence="1">
    <location>
        <begin position="39"/>
        <end position="66"/>
    </location>
</feature>
<feature type="compositionally biased region" description="Basic residues" evidence="1">
    <location>
        <begin position="286"/>
        <end position="302"/>
    </location>
</feature>
<evidence type="ECO:0000313" key="3">
    <source>
        <dbReference type="Proteomes" id="UP000042997"/>
    </source>
</evidence>
<protein>
    <submittedName>
        <fullName evidence="2">Uncharacterized protein</fullName>
    </submittedName>
</protein>
<reference evidence="2 3" key="1">
    <citation type="journal article" date="2014" name="Genome Announc.">
        <title>Draft Genome Sequence of Propane- and Butane-Oxidizing Actinobacterium Rhodococcus ruber IEGM 231.</title>
        <authorList>
            <person name="Ivshina I.B."/>
            <person name="Kuyukina M.S."/>
            <person name="Krivoruchko A.V."/>
            <person name="Barbe V."/>
            <person name="Fischer C."/>
        </authorList>
    </citation>
    <scope>NUCLEOTIDE SEQUENCE [LARGE SCALE GENOMIC DNA]</scope>
</reference>
<feature type="compositionally biased region" description="Basic residues" evidence="1">
    <location>
        <begin position="113"/>
        <end position="135"/>
    </location>
</feature>
<feature type="compositionally biased region" description="Basic residues" evidence="1">
    <location>
        <begin position="184"/>
        <end position="221"/>
    </location>
</feature>
<feature type="compositionally biased region" description="Basic residues" evidence="1">
    <location>
        <begin position="1"/>
        <end position="11"/>
    </location>
</feature>
<organism evidence="2 3">
    <name type="scientific">Rhodococcus ruber</name>
    <dbReference type="NCBI Taxonomy" id="1830"/>
    <lineage>
        <taxon>Bacteria</taxon>
        <taxon>Bacillati</taxon>
        <taxon>Actinomycetota</taxon>
        <taxon>Actinomycetes</taxon>
        <taxon>Mycobacteriales</taxon>
        <taxon>Nocardiaceae</taxon>
        <taxon>Rhodococcus</taxon>
    </lineage>
</organism>
<accession>A0A098BT82</accession>
<feature type="compositionally biased region" description="Basic residues" evidence="1">
    <location>
        <begin position="21"/>
        <end position="31"/>
    </location>
</feature>
<dbReference type="AlphaFoldDB" id="A0A098BT82"/>
<sequence>MVRHLRHRPARVPRGPDLRPARRRTAPHHRRDRADHPRARVRRRRRGSRRGRRRSARRRPGRGRAVHHLRTLRRLPQRTLQRLRHTGIRGTVRLRRRVLPVRRGRAALDPPTRRTRHRRRRTRRTPRRGLPRRTPVRSATEPLGARVRRRADRARHHVGPARRRCRPDHRRRTRRRAEEEGRTGRRGPHHRPARRRRHRAGPRADRRTRRRRLLRMRRHRRGAEVRDPVHPGGRHVRQRRDLGPRGVRRDERSGLPRGQPARQPGLRERSSRDDRDDRLRQGRPLPVHHRPHRPRRHRRPRVRGTDLQQGGERQDPRPAVRHRPEGPGAGCRGVGIDAGIVVLARPPWVGLRDESQPDVEVDRRSIPRTRRPPPTSSPCHPAT</sequence>
<feature type="compositionally biased region" description="Basic and acidic residues" evidence="1">
    <location>
        <begin position="265"/>
        <end position="280"/>
    </location>
</feature>
<feature type="region of interest" description="Disordered" evidence="1">
    <location>
        <begin position="101"/>
        <end position="334"/>
    </location>
</feature>
<feature type="region of interest" description="Disordered" evidence="1">
    <location>
        <begin position="1"/>
        <end position="66"/>
    </location>
</feature>
<evidence type="ECO:0000313" key="2">
    <source>
        <dbReference type="EMBL" id="CDZ91447.1"/>
    </source>
</evidence>